<comment type="similarity">
    <text evidence="11">Belongs to the PpiD chaperone family.</text>
</comment>
<dbReference type="Gene3D" id="3.10.50.40">
    <property type="match status" value="1"/>
</dbReference>
<evidence type="ECO:0000256" key="6">
    <source>
        <dbReference type="ARBA" id="ARBA00022989"/>
    </source>
</evidence>
<keyword evidence="6 15" id="KW-1133">Transmembrane helix</keyword>
<dbReference type="SUPFAM" id="SSF109998">
    <property type="entry name" value="Triger factor/SurA peptide-binding domain-like"/>
    <property type="match status" value="1"/>
</dbReference>
<dbReference type="InterPro" id="IPR046357">
    <property type="entry name" value="PPIase_dom_sf"/>
</dbReference>
<keyword evidence="18" id="KW-1185">Reference proteome</keyword>
<evidence type="ECO:0000256" key="4">
    <source>
        <dbReference type="ARBA" id="ARBA00022519"/>
    </source>
</evidence>
<evidence type="ECO:0000256" key="13">
    <source>
        <dbReference type="ARBA" id="ARBA00042775"/>
    </source>
</evidence>
<evidence type="ECO:0000313" key="18">
    <source>
        <dbReference type="Proteomes" id="UP000439780"/>
    </source>
</evidence>
<dbReference type="AlphaFoldDB" id="A0A845AFW8"/>
<keyword evidence="14 17" id="KW-0413">Isomerase</keyword>
<evidence type="ECO:0000256" key="8">
    <source>
        <dbReference type="ARBA" id="ARBA00023186"/>
    </source>
</evidence>
<evidence type="ECO:0000256" key="7">
    <source>
        <dbReference type="ARBA" id="ARBA00023136"/>
    </source>
</evidence>
<protein>
    <recommendedName>
        <fullName evidence="2">Parvulin-like PPIase</fullName>
    </recommendedName>
    <alternativeName>
        <fullName evidence="9">Peptidyl-prolyl cis-trans isomerase plp</fullName>
    </alternativeName>
    <alternativeName>
        <fullName evidence="12">Periplasmic chaperone PpiD</fullName>
    </alternativeName>
    <alternativeName>
        <fullName evidence="13">Periplasmic folding chaperone</fullName>
    </alternativeName>
    <alternativeName>
        <fullName evidence="10">Rotamase plp</fullName>
    </alternativeName>
</protein>
<dbReference type="PANTHER" id="PTHR47529">
    <property type="entry name" value="PEPTIDYL-PROLYL CIS-TRANS ISOMERASE D"/>
    <property type="match status" value="1"/>
</dbReference>
<dbReference type="SUPFAM" id="SSF54534">
    <property type="entry name" value="FKBP-like"/>
    <property type="match status" value="1"/>
</dbReference>
<evidence type="ECO:0000256" key="10">
    <source>
        <dbReference type="ARBA" id="ARBA00031484"/>
    </source>
</evidence>
<dbReference type="InterPro" id="IPR027304">
    <property type="entry name" value="Trigger_fact/SurA_dom_sf"/>
</dbReference>
<dbReference type="PROSITE" id="PS50198">
    <property type="entry name" value="PPIC_PPIASE_2"/>
    <property type="match status" value="1"/>
</dbReference>
<evidence type="ECO:0000256" key="15">
    <source>
        <dbReference type="SAM" id="Phobius"/>
    </source>
</evidence>
<evidence type="ECO:0000256" key="11">
    <source>
        <dbReference type="ARBA" id="ARBA00038408"/>
    </source>
</evidence>
<evidence type="ECO:0000256" key="5">
    <source>
        <dbReference type="ARBA" id="ARBA00022692"/>
    </source>
</evidence>
<evidence type="ECO:0000256" key="2">
    <source>
        <dbReference type="ARBA" id="ARBA00018370"/>
    </source>
</evidence>
<comment type="caution">
    <text evidence="17">The sequence shown here is derived from an EMBL/GenBank/DDBJ whole genome shotgun (WGS) entry which is preliminary data.</text>
</comment>
<organism evidence="17 18">
    <name type="scientific">Qipengyuania algicida</name>
    <dbReference type="NCBI Taxonomy" id="1836209"/>
    <lineage>
        <taxon>Bacteria</taxon>
        <taxon>Pseudomonadati</taxon>
        <taxon>Pseudomonadota</taxon>
        <taxon>Alphaproteobacteria</taxon>
        <taxon>Sphingomonadales</taxon>
        <taxon>Erythrobacteraceae</taxon>
        <taxon>Qipengyuania</taxon>
    </lineage>
</organism>
<dbReference type="Pfam" id="PF13624">
    <property type="entry name" value="SurA_N_3"/>
    <property type="match status" value="1"/>
</dbReference>
<dbReference type="GO" id="GO:0003755">
    <property type="term" value="F:peptidyl-prolyl cis-trans isomerase activity"/>
    <property type="evidence" value="ECO:0007669"/>
    <property type="project" value="UniProtKB-KW"/>
</dbReference>
<comment type="subcellular location">
    <subcellularLocation>
        <location evidence="1">Cell inner membrane</location>
        <topology evidence="1">Single-pass type II membrane protein</topology>
        <orientation evidence="1">Periplasmic side</orientation>
    </subcellularLocation>
</comment>
<keyword evidence="5 15" id="KW-0812">Transmembrane</keyword>
<feature type="domain" description="PpiC" evidence="16">
    <location>
        <begin position="306"/>
        <end position="413"/>
    </location>
</feature>
<dbReference type="EMBL" id="WTYA01000004">
    <property type="protein sequence ID" value="MXP28534.1"/>
    <property type="molecule type" value="Genomic_DNA"/>
</dbReference>
<dbReference type="InterPro" id="IPR052029">
    <property type="entry name" value="PpiD_chaperone"/>
</dbReference>
<gene>
    <name evidence="17" type="ORF">GRI58_06830</name>
</gene>
<dbReference type="GO" id="GO:0005886">
    <property type="term" value="C:plasma membrane"/>
    <property type="evidence" value="ECO:0007669"/>
    <property type="project" value="UniProtKB-SubCell"/>
</dbReference>
<reference evidence="17 18" key="1">
    <citation type="submission" date="2019-12" db="EMBL/GenBank/DDBJ databases">
        <title>Genomic-based taxomic classification of the family Erythrobacteraceae.</title>
        <authorList>
            <person name="Xu L."/>
        </authorList>
    </citation>
    <scope>NUCLEOTIDE SEQUENCE [LARGE SCALE GENOMIC DNA]</scope>
    <source>
        <strain evidence="17 18">KEMB 9005-328</strain>
    </source>
</reference>
<keyword evidence="7 15" id="KW-0472">Membrane</keyword>
<evidence type="ECO:0000256" key="1">
    <source>
        <dbReference type="ARBA" id="ARBA00004382"/>
    </source>
</evidence>
<keyword evidence="8" id="KW-0143">Chaperone</keyword>
<dbReference type="Pfam" id="PF13145">
    <property type="entry name" value="Rotamase_2"/>
    <property type="match status" value="1"/>
</dbReference>
<dbReference type="Proteomes" id="UP000439780">
    <property type="component" value="Unassembled WGS sequence"/>
</dbReference>
<keyword evidence="3" id="KW-1003">Cell membrane</keyword>
<name>A0A845AFW8_9SPHN</name>
<evidence type="ECO:0000313" key="17">
    <source>
        <dbReference type="EMBL" id="MXP28534.1"/>
    </source>
</evidence>
<proteinExistence type="inferred from homology"/>
<keyword evidence="4" id="KW-0997">Cell inner membrane</keyword>
<evidence type="ECO:0000259" key="16">
    <source>
        <dbReference type="PROSITE" id="PS50198"/>
    </source>
</evidence>
<dbReference type="InterPro" id="IPR000297">
    <property type="entry name" value="PPIase_PpiC"/>
</dbReference>
<evidence type="ECO:0000256" key="9">
    <source>
        <dbReference type="ARBA" id="ARBA00030642"/>
    </source>
</evidence>
<dbReference type="PANTHER" id="PTHR47529:SF1">
    <property type="entry name" value="PERIPLASMIC CHAPERONE PPID"/>
    <property type="match status" value="1"/>
</dbReference>
<accession>A0A845AFW8</accession>
<dbReference type="Gene3D" id="1.10.4030.10">
    <property type="entry name" value="Porin chaperone SurA, peptide-binding domain"/>
    <property type="match status" value="1"/>
</dbReference>
<evidence type="ECO:0000256" key="3">
    <source>
        <dbReference type="ARBA" id="ARBA00022475"/>
    </source>
</evidence>
<keyword evidence="14" id="KW-0697">Rotamase</keyword>
<feature type="transmembrane region" description="Helical" evidence="15">
    <location>
        <begin position="66"/>
        <end position="84"/>
    </location>
</feature>
<evidence type="ECO:0000256" key="12">
    <source>
        <dbReference type="ARBA" id="ARBA00040743"/>
    </source>
</evidence>
<evidence type="ECO:0000256" key="14">
    <source>
        <dbReference type="PROSITE-ProRule" id="PRU00278"/>
    </source>
</evidence>
<sequence>MLAEATRSLAELCRQVKTHLTRLRRQPEPDKGLSPGLPGQTHALIHFGKKPPLMLKFFRKIFSNKLGLLLTFALLAVIALAFAVGDVAGNGSLNGLTNGTNVAVVGKTKVPEQDLSRAATNALDRARQQDPTLSMPGFIAQGGLQQVLDQLISRQAINDFAQKFGLRAGPNLVNSEIQKIPAFRGTDGNFSEANYKAALAAQSLTDAMVRDDIQSGLLAQQLLAPVGMGMTMPKQIATHYALLFKERRVGAIGALPSAAFAPKDAPNDKVLTAYYNDNKSKFIRPERRVLRYAMFDASAVAGSITPSEAEIQQRYDRDKAKYAASVKLSAEQLIVPSQQAAEAISKSVAAGGSLEQAAAKAGLRTSKIGPVDKQQLAQNASQAVADAYFAAKQGGVTKPAQSPLGWQIARITDITRQPARSLAEVTPEIRKTLESEKQAKALSDMASHVEDELDGGATMSDIAKELKLTIQKTPPITANGVVYGTNQPVSPELMPVIKTAFEMDESAPQVADAGQGKQFIVFDVSNIVPSAPAPLKDIHQDVVNSWRLAQGDKAASAAADRILGRVAKGSTLAAAIAEEKTPLPPVQNVSLTREDLAKQQGRVPPPIALLFSMAQGTSKRLEIGDDRGYFLVDLSKIELGKIEANDPLVAQAQTELGKTLANEQTDEFIAAMRKDVGVKTNPAAVEAVRKQLTGER</sequence>